<gene>
    <name evidence="1" type="ORF">M441DRAFT_24945</name>
</gene>
<organism evidence="1 2">
    <name type="scientific">Trichoderma asperellum (strain ATCC 204424 / CBS 433.97 / NBRC 101777)</name>
    <dbReference type="NCBI Taxonomy" id="1042311"/>
    <lineage>
        <taxon>Eukaryota</taxon>
        <taxon>Fungi</taxon>
        <taxon>Dikarya</taxon>
        <taxon>Ascomycota</taxon>
        <taxon>Pezizomycotina</taxon>
        <taxon>Sordariomycetes</taxon>
        <taxon>Hypocreomycetidae</taxon>
        <taxon>Hypocreales</taxon>
        <taxon>Hypocreaceae</taxon>
        <taxon>Trichoderma</taxon>
    </lineage>
</organism>
<accession>A0A2T3ZDB9</accession>
<sequence length="185" mass="20739">MSTTWYWIAWQKLEQISTRCPVITVKQTLNLHLEQDDLNSYQAVGLPVCIFYNSLLFSPPSHPVIALSLEPSTLFLLRDRRTVPALKDGPAMQFIGRAPRGLAALRTASSAPCKQTSLYWMIATLPITPALDARPKQLAQGPVFPTAARKYRYRDGREALLRVLSPPPCRHEPALDDLVMLETLS</sequence>
<evidence type="ECO:0000313" key="2">
    <source>
        <dbReference type="Proteomes" id="UP000240493"/>
    </source>
</evidence>
<keyword evidence="2" id="KW-1185">Reference proteome</keyword>
<dbReference type="AlphaFoldDB" id="A0A2T3ZDB9"/>
<reference evidence="1 2" key="1">
    <citation type="submission" date="2016-07" db="EMBL/GenBank/DDBJ databases">
        <title>Multiple horizontal gene transfer events from other fungi enriched the ability of initially mycotrophic Trichoderma (Ascomycota) to feed on dead plant biomass.</title>
        <authorList>
            <consortium name="DOE Joint Genome Institute"/>
            <person name="Aerts A."/>
            <person name="Atanasova L."/>
            <person name="Chenthamara K."/>
            <person name="Zhang J."/>
            <person name="Grujic M."/>
            <person name="Henrissat B."/>
            <person name="Kuo A."/>
            <person name="Salamov A."/>
            <person name="Lipzen A."/>
            <person name="Labutti K."/>
            <person name="Barry K."/>
            <person name="Miao Y."/>
            <person name="Rahimi M.J."/>
            <person name="Shen Q."/>
            <person name="Grigoriev I.V."/>
            <person name="Kubicek C.P."/>
            <person name="Druzhinina I.S."/>
        </authorList>
    </citation>
    <scope>NUCLEOTIDE SEQUENCE [LARGE SCALE GENOMIC DNA]</scope>
    <source>
        <strain evidence="1 2">CBS 433.97</strain>
    </source>
</reference>
<dbReference type="EMBL" id="KZ679259">
    <property type="protein sequence ID" value="PTB42802.1"/>
    <property type="molecule type" value="Genomic_DNA"/>
</dbReference>
<name>A0A2T3ZDB9_TRIA4</name>
<dbReference type="Proteomes" id="UP000240493">
    <property type="component" value="Unassembled WGS sequence"/>
</dbReference>
<proteinExistence type="predicted"/>
<protein>
    <submittedName>
        <fullName evidence="1">Uncharacterized protein</fullName>
    </submittedName>
</protein>
<evidence type="ECO:0000313" key="1">
    <source>
        <dbReference type="EMBL" id="PTB42802.1"/>
    </source>
</evidence>